<dbReference type="Proteomes" id="UP000183002">
    <property type="component" value="Unassembled WGS sequence"/>
</dbReference>
<dbReference type="PROSITE" id="PS50005">
    <property type="entry name" value="TPR"/>
    <property type="match status" value="1"/>
</dbReference>
<dbReference type="Gene3D" id="1.25.40.10">
    <property type="entry name" value="Tetratricopeptide repeat domain"/>
    <property type="match status" value="3"/>
</dbReference>
<keyword evidence="1" id="KW-0677">Repeat</keyword>
<evidence type="ECO:0000256" key="2">
    <source>
        <dbReference type="ARBA" id="ARBA00022803"/>
    </source>
</evidence>
<dbReference type="SMART" id="SM00028">
    <property type="entry name" value="TPR"/>
    <property type="match status" value="9"/>
</dbReference>
<keyword evidence="4" id="KW-0732">Signal</keyword>
<feature type="repeat" description="TPR" evidence="3">
    <location>
        <begin position="514"/>
        <end position="547"/>
    </location>
</feature>
<dbReference type="PANTHER" id="PTHR45586">
    <property type="entry name" value="TPR REPEAT-CONTAINING PROTEIN PA4667"/>
    <property type="match status" value="1"/>
</dbReference>
<name>A0A1H8ACJ8_9RHOB</name>
<evidence type="ECO:0000256" key="4">
    <source>
        <dbReference type="SAM" id="SignalP"/>
    </source>
</evidence>
<protein>
    <submittedName>
        <fullName evidence="5">Tetratricopeptide repeat-containing protein</fullName>
    </submittedName>
</protein>
<dbReference type="Pfam" id="PF13432">
    <property type="entry name" value="TPR_16"/>
    <property type="match status" value="2"/>
</dbReference>
<proteinExistence type="predicted"/>
<evidence type="ECO:0000256" key="3">
    <source>
        <dbReference type="PROSITE-ProRule" id="PRU00339"/>
    </source>
</evidence>
<dbReference type="InterPro" id="IPR011990">
    <property type="entry name" value="TPR-like_helical_dom_sf"/>
</dbReference>
<evidence type="ECO:0000256" key="1">
    <source>
        <dbReference type="ARBA" id="ARBA00022737"/>
    </source>
</evidence>
<dbReference type="RefSeq" id="WP_231579802.1">
    <property type="nucleotide sequence ID" value="NZ_LGHU01000128.1"/>
</dbReference>
<sequence>MKFRPVLAATLLALWAQPMVLQAETTATTPAETLDIETLDSGAYLAARVAGADNDYREAAHWFTRALLADPDNLWLMDGAIAAHLGAGNFDAATAIAQRLKAKGAKSQSAEMLAIADLVKRENFDVLRALPPADKTGALLLDGLVQAWAELGAGKMSDAQAAFDSLTKTEGLQVFGLFHKALALASAGDFEGAEEILSGEAGAAITSMRRGTLAHIQILSQLERNPDALALLDTAFLGDTDPALTALRARLTAGEPLPFDVVRNATDGFAEVFFTLALALNGEADDAFTLQYTRIATALRPDHAEAQLLTGALLENQKQFDLASEAYAKVPPTDAGFFAAEIGRARALNGADKLEESLGVLNALLRTDPTLLPVQLALGDTLRGAERWPEASAAYDAAVALIPQPPTANFWSVYYSRAITLERQKLWERAEADFRQALVLAPDQPQVLNYLGYSFLERGENFVEALDMIERAVKQRPDSGYIIDSLAWGYFLAGRYAEAVEPMERASVLEPVDPVVTDHLGDVYWAVGRKREANFQWRRALSFEPEEELAIRIRRKLEIGLDAVLDAEGARSLADVAADHANDK</sequence>
<gene>
    <name evidence="5" type="ORF">SAMN05216227_100185</name>
</gene>
<keyword evidence="2 3" id="KW-0802">TPR repeat</keyword>
<dbReference type="AlphaFoldDB" id="A0A1H8ACJ8"/>
<feature type="chain" id="PRO_5010220287" evidence="4">
    <location>
        <begin position="24"/>
        <end position="584"/>
    </location>
</feature>
<dbReference type="InterPro" id="IPR019734">
    <property type="entry name" value="TPR_rpt"/>
</dbReference>
<dbReference type="EMBL" id="FOCO01000001">
    <property type="protein sequence ID" value="SEM68450.1"/>
    <property type="molecule type" value="Genomic_DNA"/>
</dbReference>
<dbReference type="PANTHER" id="PTHR45586:SF1">
    <property type="entry name" value="LIPOPOLYSACCHARIDE ASSEMBLY PROTEIN B"/>
    <property type="match status" value="1"/>
</dbReference>
<organism evidence="5 6">
    <name type="scientific">Pseudorhodobacter antarcticus</name>
    <dbReference type="NCBI Taxonomy" id="1077947"/>
    <lineage>
        <taxon>Bacteria</taxon>
        <taxon>Pseudomonadati</taxon>
        <taxon>Pseudomonadota</taxon>
        <taxon>Alphaproteobacteria</taxon>
        <taxon>Rhodobacterales</taxon>
        <taxon>Paracoccaceae</taxon>
        <taxon>Pseudorhodobacter</taxon>
    </lineage>
</organism>
<evidence type="ECO:0000313" key="6">
    <source>
        <dbReference type="Proteomes" id="UP000183002"/>
    </source>
</evidence>
<dbReference type="SUPFAM" id="SSF48452">
    <property type="entry name" value="TPR-like"/>
    <property type="match status" value="2"/>
</dbReference>
<feature type="signal peptide" evidence="4">
    <location>
        <begin position="1"/>
        <end position="23"/>
    </location>
</feature>
<evidence type="ECO:0000313" key="5">
    <source>
        <dbReference type="EMBL" id="SEM68450.1"/>
    </source>
</evidence>
<keyword evidence="6" id="KW-1185">Reference proteome</keyword>
<accession>A0A1H8ACJ8</accession>
<dbReference type="STRING" id="1077947.SAMN05216227_100185"/>
<reference evidence="5 6" key="1">
    <citation type="submission" date="2016-10" db="EMBL/GenBank/DDBJ databases">
        <authorList>
            <person name="de Groot N.N."/>
        </authorList>
    </citation>
    <scope>NUCLEOTIDE SEQUENCE [LARGE SCALE GENOMIC DNA]</scope>
    <source>
        <strain evidence="5 6">CGMCC 1.10836</strain>
    </source>
</reference>
<dbReference type="InterPro" id="IPR051012">
    <property type="entry name" value="CellSynth/LPSAsmb/PSIAsmb"/>
</dbReference>